<dbReference type="GO" id="GO:0005886">
    <property type="term" value="C:plasma membrane"/>
    <property type="evidence" value="ECO:0007669"/>
    <property type="project" value="UniProtKB-SubCell"/>
</dbReference>
<feature type="transmembrane region" description="Helical" evidence="11">
    <location>
        <begin position="309"/>
        <end position="332"/>
    </location>
</feature>
<evidence type="ECO:0000313" key="14">
    <source>
        <dbReference type="Proteomes" id="UP000015455"/>
    </source>
</evidence>
<proteinExistence type="inferred from homology"/>
<comment type="subcellular location">
    <subcellularLocation>
        <location evidence="1 11">Cell membrane</location>
        <topology evidence="1 11">Multi-pass membrane protein</topology>
    </subcellularLocation>
</comment>
<dbReference type="NCBIfam" id="TIGR03937">
    <property type="entry name" value="PgaC_IcaA"/>
    <property type="match status" value="1"/>
</dbReference>
<dbReference type="InterPro" id="IPR001173">
    <property type="entry name" value="Glyco_trans_2-like"/>
</dbReference>
<evidence type="ECO:0000256" key="8">
    <source>
        <dbReference type="ARBA" id="ARBA00022989"/>
    </source>
</evidence>
<reference evidence="13 14" key="1">
    <citation type="submission" date="2013-06" db="EMBL/GenBank/DDBJ databases">
        <title>Draft genome sequence of Thauera terpenica.</title>
        <authorList>
            <person name="Liu B."/>
            <person name="Frostegard A.H."/>
            <person name="Shapleigh J.P."/>
        </authorList>
    </citation>
    <scope>NUCLEOTIDE SEQUENCE [LARGE SCALE GENOMIC DNA]</scope>
    <source>
        <strain evidence="13 14">58Eu</strain>
    </source>
</reference>
<dbReference type="AlphaFoldDB" id="S9ZA48"/>
<gene>
    <name evidence="13" type="ORF">M622_07380</name>
</gene>
<dbReference type="GO" id="GO:0008375">
    <property type="term" value="F:acetylglucosaminyltransferase activity"/>
    <property type="evidence" value="ECO:0007669"/>
    <property type="project" value="UniProtKB-UniRule"/>
</dbReference>
<comment type="caution">
    <text evidence="13">The sequence shown here is derived from an EMBL/GenBank/DDBJ whole genome shotgun (WGS) entry which is preliminary data.</text>
</comment>
<dbReference type="Pfam" id="PF00535">
    <property type="entry name" value="Glycos_transf_2"/>
    <property type="match status" value="1"/>
</dbReference>
<protein>
    <recommendedName>
        <fullName evidence="3 10">Poly-beta-1,6-N-acetyl-D-glucosamine synthase</fullName>
        <shortName evidence="11">Poly-beta-1,6-GlcNAc synthase</shortName>
        <ecNumber evidence="11">2.4.1.-</ecNumber>
    </recommendedName>
</protein>
<dbReference type="eggNOG" id="COG1215">
    <property type="taxonomic scope" value="Bacteria"/>
</dbReference>
<dbReference type="PANTHER" id="PTHR43630">
    <property type="entry name" value="POLY-BETA-1,6-N-ACETYL-D-GLUCOSAMINE SYNTHASE"/>
    <property type="match status" value="1"/>
</dbReference>
<dbReference type="SUPFAM" id="SSF53448">
    <property type="entry name" value="Nucleotide-diphospho-sugar transferases"/>
    <property type="match status" value="1"/>
</dbReference>
<evidence type="ECO:0000313" key="13">
    <source>
        <dbReference type="EMBL" id="EPZ14070.1"/>
    </source>
</evidence>
<organism evidence="13 14">
    <name type="scientific">Thauera terpenica 58Eu</name>
    <dbReference type="NCBI Taxonomy" id="1348657"/>
    <lineage>
        <taxon>Bacteria</taxon>
        <taxon>Pseudomonadati</taxon>
        <taxon>Pseudomonadota</taxon>
        <taxon>Betaproteobacteria</taxon>
        <taxon>Rhodocyclales</taxon>
        <taxon>Zoogloeaceae</taxon>
        <taxon>Thauera</taxon>
    </lineage>
</organism>
<feature type="transmembrane region" description="Helical" evidence="11">
    <location>
        <begin position="386"/>
        <end position="405"/>
    </location>
</feature>
<evidence type="ECO:0000256" key="4">
    <source>
        <dbReference type="ARBA" id="ARBA00022475"/>
    </source>
</evidence>
<keyword evidence="14" id="KW-1185">Reference proteome</keyword>
<evidence type="ECO:0000256" key="2">
    <source>
        <dbReference type="ARBA" id="ARBA00006739"/>
    </source>
</evidence>
<evidence type="ECO:0000256" key="1">
    <source>
        <dbReference type="ARBA" id="ARBA00004651"/>
    </source>
</evidence>
<dbReference type="EC" id="2.4.1.-" evidence="11"/>
<evidence type="ECO:0000256" key="11">
    <source>
        <dbReference type="RuleBase" id="RU364028"/>
    </source>
</evidence>
<dbReference type="GO" id="GO:0043708">
    <property type="term" value="P:cell adhesion involved in biofilm formation"/>
    <property type="evidence" value="ECO:0007669"/>
    <property type="project" value="InterPro"/>
</dbReference>
<comment type="similarity">
    <text evidence="2 11">Belongs to the glycosyltransferase 2 family.</text>
</comment>
<keyword evidence="7 11" id="KW-0812">Transmembrane</keyword>
<name>S9ZA48_9RHOO</name>
<feature type="transmembrane region" description="Helical" evidence="11">
    <location>
        <begin position="20"/>
        <end position="39"/>
    </location>
</feature>
<dbReference type="InterPro" id="IPR023853">
    <property type="entry name" value="PGA_PgaC/IcaA"/>
</dbReference>
<dbReference type="CDD" id="cd06423">
    <property type="entry name" value="CESA_like"/>
    <property type="match status" value="1"/>
</dbReference>
<keyword evidence="4 11" id="KW-1003">Cell membrane</keyword>
<keyword evidence="8 11" id="KW-1133">Transmembrane helix</keyword>
<dbReference type="STRING" id="1348657.M622_07380"/>
<dbReference type="Proteomes" id="UP000015455">
    <property type="component" value="Unassembled WGS sequence"/>
</dbReference>
<dbReference type="EMBL" id="ATJV01000103">
    <property type="protein sequence ID" value="EPZ14070.1"/>
    <property type="molecule type" value="Genomic_DNA"/>
</dbReference>
<evidence type="ECO:0000256" key="6">
    <source>
        <dbReference type="ARBA" id="ARBA00022679"/>
    </source>
</evidence>
<evidence type="ECO:0000256" key="3">
    <source>
        <dbReference type="ARBA" id="ARBA00017381"/>
    </source>
</evidence>
<evidence type="ECO:0000256" key="5">
    <source>
        <dbReference type="ARBA" id="ARBA00022676"/>
    </source>
</evidence>
<evidence type="ECO:0000256" key="10">
    <source>
        <dbReference type="NCBIfam" id="TIGR03937"/>
    </source>
</evidence>
<dbReference type="PANTHER" id="PTHR43630:SF1">
    <property type="entry name" value="POLY-BETA-1,6-N-ACETYL-D-GLUCOSAMINE SYNTHASE"/>
    <property type="match status" value="1"/>
</dbReference>
<feature type="domain" description="Glycosyltransferase 2-like" evidence="12">
    <location>
        <begin position="61"/>
        <end position="228"/>
    </location>
</feature>
<evidence type="ECO:0000259" key="12">
    <source>
        <dbReference type="Pfam" id="PF00535"/>
    </source>
</evidence>
<accession>S9ZA48</accession>
<sequence length="425" mass="49010">MPIMIEFTTDLVRVLFAFCFYYPLFMAYLWMSGGLYYYLHYERKDPPPDKPPPLLHYPAVSILVPCHNEGENICETVAALQALDYPEYEILLIDDGSTDDTGAHIERLAQGDDRIRVVRLARNQGKAVGLNTAATLARHDYFLCIDGDSLVDMHCLKWMMRHLLGSPRVGAVTGNPRIRTRSTLIGKIQVGEFSSIIGLIKRAQRTYGKVFTVSGVMVCFRRSALHDVGYWNPDALTEDIDVSWRLEVRHWDVRFEPNALCWILMPETLRGLWRQRLRWAMGGSQVLMTQFGVLLRWRQRRLWPIYIEYFTSVAWAYSMALIVLLFGVGLLVDLPEALQIRSLAPGWGGLVIGSTCLLQFGVSMFLDSRYERGYGRYYYWMIWYPLAYWILNVCTSVVALPSVLLRGRRRARWKSPDRGIRPHVP</sequence>
<dbReference type="InterPro" id="IPR029044">
    <property type="entry name" value="Nucleotide-diphossugar_trans"/>
</dbReference>
<keyword evidence="6 11" id="KW-0808">Transferase</keyword>
<feature type="transmembrane region" description="Helical" evidence="11">
    <location>
        <begin position="344"/>
        <end position="366"/>
    </location>
</feature>
<evidence type="ECO:0000256" key="7">
    <source>
        <dbReference type="ARBA" id="ARBA00022692"/>
    </source>
</evidence>
<evidence type="ECO:0000256" key="9">
    <source>
        <dbReference type="ARBA" id="ARBA00023136"/>
    </source>
</evidence>
<dbReference type="PATRIC" id="fig|1348657.5.peg.3494"/>
<keyword evidence="5 11" id="KW-0328">Glycosyltransferase</keyword>
<dbReference type="Gene3D" id="3.90.550.10">
    <property type="entry name" value="Spore Coat Polysaccharide Biosynthesis Protein SpsA, Chain A"/>
    <property type="match status" value="1"/>
</dbReference>
<keyword evidence="9 11" id="KW-0472">Membrane</keyword>